<name>A0A7E4UN39_PANRE</name>
<dbReference type="InterPro" id="IPR044714">
    <property type="entry name" value="AtSIBP1-like"/>
</dbReference>
<feature type="domain" description="BTB" evidence="1">
    <location>
        <begin position="308"/>
        <end position="367"/>
    </location>
</feature>
<accession>A0A7E4UN39</accession>
<dbReference type="PROSITE" id="PS50097">
    <property type="entry name" value="BTB"/>
    <property type="match status" value="2"/>
</dbReference>
<dbReference type="SMART" id="SM00225">
    <property type="entry name" value="BTB"/>
    <property type="match status" value="2"/>
</dbReference>
<dbReference type="CDD" id="cd18186">
    <property type="entry name" value="BTB_POZ_ZBTB_KLHL-like"/>
    <property type="match status" value="1"/>
</dbReference>
<dbReference type="Pfam" id="PF00651">
    <property type="entry name" value="BTB"/>
    <property type="match status" value="2"/>
</dbReference>
<feature type="domain" description="BTB" evidence="1">
    <location>
        <begin position="567"/>
        <end position="626"/>
    </location>
</feature>
<dbReference type="PANTHER" id="PTHR46672:SF1">
    <property type="entry name" value="OS08G0103600 PROTEIN"/>
    <property type="match status" value="1"/>
</dbReference>
<dbReference type="SUPFAM" id="SSF54695">
    <property type="entry name" value="POZ domain"/>
    <property type="match status" value="2"/>
</dbReference>
<dbReference type="AlphaFoldDB" id="A0A7E4UN39"/>
<evidence type="ECO:0000313" key="3">
    <source>
        <dbReference type="WBParaSite" id="Pan_g10745.t1"/>
    </source>
</evidence>
<evidence type="ECO:0000259" key="1">
    <source>
        <dbReference type="PROSITE" id="PS50097"/>
    </source>
</evidence>
<dbReference type="Proteomes" id="UP000492821">
    <property type="component" value="Unassembled WGS sequence"/>
</dbReference>
<dbReference type="WBParaSite" id="Pan_g10745.t1">
    <property type="protein sequence ID" value="Pan_g10745.t1"/>
    <property type="gene ID" value="Pan_g10745"/>
</dbReference>
<evidence type="ECO:0000313" key="2">
    <source>
        <dbReference type="Proteomes" id="UP000492821"/>
    </source>
</evidence>
<keyword evidence="2" id="KW-1185">Reference proteome</keyword>
<dbReference type="PANTHER" id="PTHR46672">
    <property type="entry name" value="OS08G0495500 PROTEIN-RELATED"/>
    <property type="match status" value="1"/>
</dbReference>
<reference evidence="3" key="2">
    <citation type="submission" date="2020-10" db="UniProtKB">
        <authorList>
            <consortium name="WormBaseParasite"/>
        </authorList>
    </citation>
    <scope>IDENTIFICATION</scope>
</reference>
<sequence>MINVETKTLKSSATIPFVKSEDTKGKTLSSYKKSKSRVFPGQDEYEWWFNFCPAVNEYSSENEKNHVKLALNLIPAAEGRVTIEAEGLPTKTYDFPKCKYFDWFYVHQAEFYAAIEHVLVLKCTVEIDVDFVPKIRNFCPKPDVYTPLYDSMFSEMQITGLTNNLKVTKTLKDEINIPLRKSVGRENKFWNPETTQSQLELNSNVFRWSVTYVHDKEESPVSLIFIFCPNLIINVNARLTVEAEGLPTKTYTISNSGKFYFDHFPYQDVFNAIIDDELNLKCTLELTVDTNFVPEIRTEFCNYNDIEADFEIHRGDDHYKVHKVVLSKISPIFKSMLEHNFAKSSSNKLVINDFDFKTIKTAMNIVYGRPWGKISVGLALDVLYFVDKYKITDFFDELEEVLTSNLSMNNFYAILRYANECAKTDLFAKCAALYKDYEDTIKTAEPFLALPGPLVIKLLKCAFQFENELDVFYHARQKGICVDVVIEPSTVEIQTLADFLKVVPYAWKYYIEDLKVKCAQFYQQNKAEVEKSWEFQSYPKMMQQALSILGRPIEARTDFREYENVPTDFEIQCGENQLRVHKDVLSQISPVFEAMLRHNFVETSSNKIEINDFDFKTIETALNICYGRSCGDLSTELMLDILYFADKYHIADIFTQLEEVLTHNLSTTNFCTVFHCANDFENTGLFAECVKFYKQNKSNIKIAEATLPFPLVFKLVKSAYQLKTELDAFMHARRDGFRLDIEELEVPTLADFFKTVPYAWEKYEDGLKMKCAKFWQDNKDTVRKTEEYSSFSRSIKEELDVLGACFE</sequence>
<proteinExistence type="predicted"/>
<dbReference type="InterPro" id="IPR000210">
    <property type="entry name" value="BTB/POZ_dom"/>
</dbReference>
<organism evidence="2 3">
    <name type="scientific">Panagrellus redivivus</name>
    <name type="common">Microworm</name>
    <dbReference type="NCBI Taxonomy" id="6233"/>
    <lineage>
        <taxon>Eukaryota</taxon>
        <taxon>Metazoa</taxon>
        <taxon>Ecdysozoa</taxon>
        <taxon>Nematoda</taxon>
        <taxon>Chromadorea</taxon>
        <taxon>Rhabditida</taxon>
        <taxon>Tylenchina</taxon>
        <taxon>Panagrolaimomorpha</taxon>
        <taxon>Panagrolaimoidea</taxon>
        <taxon>Panagrolaimidae</taxon>
        <taxon>Panagrellus</taxon>
    </lineage>
</organism>
<reference evidence="2" key="1">
    <citation type="journal article" date="2013" name="Genetics">
        <title>The draft genome and transcriptome of Panagrellus redivivus are shaped by the harsh demands of a free-living lifestyle.</title>
        <authorList>
            <person name="Srinivasan J."/>
            <person name="Dillman A.R."/>
            <person name="Macchietto M.G."/>
            <person name="Heikkinen L."/>
            <person name="Lakso M."/>
            <person name="Fracchia K.M."/>
            <person name="Antoshechkin I."/>
            <person name="Mortazavi A."/>
            <person name="Wong G."/>
            <person name="Sternberg P.W."/>
        </authorList>
    </citation>
    <scope>NUCLEOTIDE SEQUENCE [LARGE SCALE GENOMIC DNA]</scope>
    <source>
        <strain evidence="2">MT8872</strain>
    </source>
</reference>
<dbReference type="InterPro" id="IPR011333">
    <property type="entry name" value="SKP1/BTB/POZ_sf"/>
</dbReference>
<protein>
    <submittedName>
        <fullName evidence="3">BTB domain-containing protein</fullName>
    </submittedName>
</protein>
<dbReference type="Gene3D" id="3.30.710.10">
    <property type="entry name" value="Potassium Channel Kv1.1, Chain A"/>
    <property type="match status" value="2"/>
</dbReference>